<reference evidence="1 2" key="1">
    <citation type="journal article" date="2018" name="Nat. Ecol. Evol.">
        <title>Shark genomes provide insights into elasmobranch evolution and the origin of vertebrates.</title>
        <authorList>
            <person name="Hara Y"/>
            <person name="Yamaguchi K"/>
            <person name="Onimaru K"/>
            <person name="Kadota M"/>
            <person name="Koyanagi M"/>
            <person name="Keeley SD"/>
            <person name="Tatsumi K"/>
            <person name="Tanaka K"/>
            <person name="Motone F"/>
            <person name="Kageyama Y"/>
            <person name="Nozu R"/>
            <person name="Adachi N"/>
            <person name="Nishimura O"/>
            <person name="Nakagawa R"/>
            <person name="Tanegashima C"/>
            <person name="Kiyatake I"/>
            <person name="Matsumoto R"/>
            <person name="Murakumo K"/>
            <person name="Nishida K"/>
            <person name="Terakita A"/>
            <person name="Kuratani S"/>
            <person name="Sato K"/>
            <person name="Hyodo S Kuraku.S."/>
        </authorList>
    </citation>
    <scope>NUCLEOTIDE SEQUENCE [LARGE SCALE GENOMIC DNA]</scope>
</reference>
<evidence type="ECO:0000313" key="2">
    <source>
        <dbReference type="Proteomes" id="UP000287033"/>
    </source>
</evidence>
<gene>
    <name evidence="1" type="ORF">chiPu_0003555</name>
</gene>
<protein>
    <submittedName>
        <fullName evidence="1">Uncharacterized protein</fullName>
    </submittedName>
</protein>
<organism evidence="1 2">
    <name type="scientific">Chiloscyllium punctatum</name>
    <name type="common">Brownbanded bambooshark</name>
    <name type="synonym">Hemiscyllium punctatum</name>
    <dbReference type="NCBI Taxonomy" id="137246"/>
    <lineage>
        <taxon>Eukaryota</taxon>
        <taxon>Metazoa</taxon>
        <taxon>Chordata</taxon>
        <taxon>Craniata</taxon>
        <taxon>Vertebrata</taxon>
        <taxon>Chondrichthyes</taxon>
        <taxon>Elasmobranchii</taxon>
        <taxon>Galeomorphii</taxon>
        <taxon>Galeoidea</taxon>
        <taxon>Orectolobiformes</taxon>
        <taxon>Hemiscylliidae</taxon>
        <taxon>Chiloscyllium</taxon>
    </lineage>
</organism>
<evidence type="ECO:0000313" key="1">
    <source>
        <dbReference type="EMBL" id="GCC25150.1"/>
    </source>
</evidence>
<proteinExistence type="predicted"/>
<accession>A0A401S416</accession>
<dbReference type="EMBL" id="BEZZ01000077">
    <property type="protein sequence ID" value="GCC25150.1"/>
    <property type="molecule type" value="Genomic_DNA"/>
</dbReference>
<dbReference type="AlphaFoldDB" id="A0A401S416"/>
<name>A0A401S416_CHIPU</name>
<sequence>MRYRRHNLPYRGFPAQNYRGATFCNVNKTLLKKLPSQRLFSETDELSVYPKRPLEEESHVTQGANVIL</sequence>
<dbReference type="Proteomes" id="UP000287033">
    <property type="component" value="Unassembled WGS sequence"/>
</dbReference>
<comment type="caution">
    <text evidence="1">The sequence shown here is derived from an EMBL/GenBank/DDBJ whole genome shotgun (WGS) entry which is preliminary data.</text>
</comment>
<keyword evidence="2" id="KW-1185">Reference proteome</keyword>